<dbReference type="InterPro" id="IPR027417">
    <property type="entry name" value="P-loop_NTPase"/>
</dbReference>
<dbReference type="SMART" id="SM00490">
    <property type="entry name" value="HELICc"/>
    <property type="match status" value="1"/>
</dbReference>
<dbReference type="GO" id="GO:0006281">
    <property type="term" value="P:DNA repair"/>
    <property type="evidence" value="ECO:0007669"/>
    <property type="project" value="TreeGrafter"/>
</dbReference>
<dbReference type="SUPFAM" id="SSF52540">
    <property type="entry name" value="P-loop containing nucleoside triphosphate hydrolases"/>
    <property type="match status" value="1"/>
</dbReference>
<proteinExistence type="predicted"/>
<dbReference type="InterPro" id="IPR049730">
    <property type="entry name" value="SNF2/RAD54-like_C"/>
</dbReference>
<dbReference type="PANTHER" id="PTHR45626:SF26">
    <property type="entry name" value="FAMILY HELICASE, PUTATIVE (AFU_ORTHOLOGUE AFUA_2G09120)-RELATED"/>
    <property type="match status" value="1"/>
</dbReference>
<protein>
    <submittedName>
        <fullName evidence="5">Chromatin remodeling complex ATPase</fullName>
    </submittedName>
</protein>
<dbReference type="GO" id="GO:0016787">
    <property type="term" value="F:hydrolase activity"/>
    <property type="evidence" value="ECO:0007669"/>
    <property type="project" value="UniProtKB-KW"/>
</dbReference>
<evidence type="ECO:0000256" key="2">
    <source>
        <dbReference type="ARBA" id="ARBA00022801"/>
    </source>
</evidence>
<dbReference type="GO" id="GO:0005524">
    <property type="term" value="F:ATP binding"/>
    <property type="evidence" value="ECO:0007669"/>
    <property type="project" value="UniProtKB-KW"/>
</dbReference>
<evidence type="ECO:0000259" key="4">
    <source>
        <dbReference type="PROSITE" id="PS51194"/>
    </source>
</evidence>
<dbReference type="PANTHER" id="PTHR45626">
    <property type="entry name" value="TRANSCRIPTION TERMINATION FACTOR 2-RELATED"/>
    <property type="match status" value="1"/>
</dbReference>
<dbReference type="PROSITE" id="PS51194">
    <property type="entry name" value="HELICASE_CTER"/>
    <property type="match status" value="1"/>
</dbReference>
<evidence type="ECO:0000256" key="3">
    <source>
        <dbReference type="ARBA" id="ARBA00022840"/>
    </source>
</evidence>
<dbReference type="EMBL" id="BK014923">
    <property type="protein sequence ID" value="DAD82664.1"/>
    <property type="molecule type" value="Genomic_DNA"/>
</dbReference>
<dbReference type="InterPro" id="IPR050628">
    <property type="entry name" value="SNF2_RAD54_helicase_TF"/>
</dbReference>
<dbReference type="InterPro" id="IPR001650">
    <property type="entry name" value="Helicase_C-like"/>
</dbReference>
<name>A0A8S5MKC3_9CAUD</name>
<dbReference type="CDD" id="cd18793">
    <property type="entry name" value="SF2_C_SNF"/>
    <property type="match status" value="1"/>
</dbReference>
<dbReference type="Gene3D" id="3.40.50.300">
    <property type="entry name" value="P-loop containing nucleotide triphosphate hydrolases"/>
    <property type="match status" value="1"/>
</dbReference>
<reference evidence="5" key="1">
    <citation type="journal article" date="2021" name="Proc. Natl. Acad. Sci. U.S.A.">
        <title>A Catalog of Tens of Thousands of Viruses from Human Metagenomes Reveals Hidden Associations with Chronic Diseases.</title>
        <authorList>
            <person name="Tisza M.J."/>
            <person name="Buck C.B."/>
        </authorList>
    </citation>
    <scope>NUCLEOTIDE SEQUENCE</scope>
    <source>
        <strain evidence="5">Ctrpg19</strain>
    </source>
</reference>
<evidence type="ECO:0000256" key="1">
    <source>
        <dbReference type="ARBA" id="ARBA00022741"/>
    </source>
</evidence>
<accession>A0A8S5MKC3</accession>
<keyword evidence="1" id="KW-0547">Nucleotide-binding</keyword>
<dbReference type="GO" id="GO:0008094">
    <property type="term" value="F:ATP-dependent activity, acting on DNA"/>
    <property type="evidence" value="ECO:0007669"/>
    <property type="project" value="TreeGrafter"/>
</dbReference>
<keyword evidence="3" id="KW-0067">ATP-binding</keyword>
<sequence>MKWIGAEHSTLGNFKSYYYRYDGFGGQVTGYKNLDYLKYQLEQVSLRRTKDLLDLPEKNVIDEYVQMDDRQQQFYNNIKAGVKDEVDKVKLNTANLLALLQRLRQATECPSLLTTENISSAKIDRCVDLAEQILSDPSEKLVIFSIFKEPLKIVKNALEKFNPLLCTGDISDEEISKNIDNFQNDIIHKVILCTVSKMGTGVTLNRASYSIFLSTPWTDGVQQQAEDRIHRIGTKSPVFIYRLWTKDTVDERVLELLTNKKALSDYVIDDKITAENISVLKKYVEELTQ</sequence>
<keyword evidence="2" id="KW-0378">Hydrolase</keyword>
<evidence type="ECO:0000313" key="5">
    <source>
        <dbReference type="EMBL" id="DAD82664.1"/>
    </source>
</evidence>
<feature type="domain" description="Helicase C-terminal" evidence="4">
    <location>
        <begin position="129"/>
        <end position="288"/>
    </location>
</feature>
<dbReference type="Pfam" id="PF00271">
    <property type="entry name" value="Helicase_C"/>
    <property type="match status" value="1"/>
</dbReference>
<organism evidence="5">
    <name type="scientific">Siphoviridae sp. ctrpg19</name>
    <dbReference type="NCBI Taxonomy" id="2826481"/>
    <lineage>
        <taxon>Viruses</taxon>
        <taxon>Duplodnaviria</taxon>
        <taxon>Heunggongvirae</taxon>
        <taxon>Uroviricota</taxon>
        <taxon>Caudoviricetes</taxon>
    </lineage>
</organism>